<organism evidence="2 3">
    <name type="scientific">Streptomyces siamensis</name>
    <dbReference type="NCBI Taxonomy" id="1274986"/>
    <lineage>
        <taxon>Bacteria</taxon>
        <taxon>Bacillati</taxon>
        <taxon>Actinomycetota</taxon>
        <taxon>Actinomycetes</taxon>
        <taxon>Kitasatosporales</taxon>
        <taxon>Streptomycetaceae</taxon>
        <taxon>Streptomyces</taxon>
    </lineage>
</organism>
<evidence type="ECO:0000256" key="1">
    <source>
        <dbReference type="SAM" id="MobiDB-lite"/>
    </source>
</evidence>
<feature type="region of interest" description="Disordered" evidence="1">
    <location>
        <begin position="1"/>
        <end position="21"/>
    </location>
</feature>
<comment type="caution">
    <text evidence="2">The sequence shown here is derived from an EMBL/GenBank/DDBJ whole genome shotgun (WGS) entry which is preliminary data.</text>
</comment>
<dbReference type="Proteomes" id="UP001501759">
    <property type="component" value="Unassembled WGS sequence"/>
</dbReference>
<gene>
    <name evidence="2" type="ORF">GCM10023335_44180</name>
</gene>
<keyword evidence="3" id="KW-1185">Reference proteome</keyword>
<accession>A0ABP9J2Y8</accession>
<proteinExistence type="predicted"/>
<protein>
    <submittedName>
        <fullName evidence="2">Uncharacterized protein</fullName>
    </submittedName>
</protein>
<evidence type="ECO:0000313" key="2">
    <source>
        <dbReference type="EMBL" id="GAA5017518.1"/>
    </source>
</evidence>
<dbReference type="EMBL" id="BAABKB010000016">
    <property type="protein sequence ID" value="GAA5017518.1"/>
    <property type="molecule type" value="Genomic_DNA"/>
</dbReference>
<sequence length="69" mass="7108">MPLGQRLGEVEGGGDRASDSVGIVNQERNLHGVEDNAVSRKVVPGYEFVTEAAIPSRSGGGPCDGIVVT</sequence>
<reference evidence="3" key="1">
    <citation type="journal article" date="2019" name="Int. J. Syst. Evol. Microbiol.">
        <title>The Global Catalogue of Microorganisms (GCM) 10K type strain sequencing project: providing services to taxonomists for standard genome sequencing and annotation.</title>
        <authorList>
            <consortium name="The Broad Institute Genomics Platform"/>
            <consortium name="The Broad Institute Genome Sequencing Center for Infectious Disease"/>
            <person name="Wu L."/>
            <person name="Ma J."/>
        </authorList>
    </citation>
    <scope>NUCLEOTIDE SEQUENCE [LARGE SCALE GENOMIC DNA]</scope>
    <source>
        <strain evidence="3">JCM 18409</strain>
    </source>
</reference>
<name>A0ABP9J2Y8_9ACTN</name>
<evidence type="ECO:0000313" key="3">
    <source>
        <dbReference type="Proteomes" id="UP001501759"/>
    </source>
</evidence>